<dbReference type="PROSITE" id="PS51257">
    <property type="entry name" value="PROKAR_LIPOPROTEIN"/>
    <property type="match status" value="1"/>
</dbReference>
<protein>
    <submittedName>
        <fullName evidence="2">DUF4097 domain-containing protein</fullName>
    </submittedName>
</protein>
<dbReference type="RefSeq" id="WP_224286805.1">
    <property type="nucleotide sequence ID" value="NZ_JAHSST010000004.1"/>
</dbReference>
<keyword evidence="3" id="KW-1185">Reference proteome</keyword>
<sequence>MNLPDARFRAGALAGGALVALGALTACGGSVDDDGPEKRDFALTGGELTIKRNSGDLEVRPADVDQVEVTRWFSGWSAVGGKPKASWELDGAQLKLNADCGAVINDCTTRYEVRVPKDVALSVEGDNGKTDAAGFGKGLRISSDNGAVHVSDVSGDVALHSGSGELKATGLAAGRVEAESDNGKVDLSFASVPDEVDVSTENGEVTVEVPDAPYKVTTETENGDVRADVPTDGNSAHAISVRTENGAITLRTAD</sequence>
<gene>
    <name evidence="2" type="ORF">KVH32_16750</name>
</gene>
<evidence type="ECO:0000313" key="2">
    <source>
        <dbReference type="EMBL" id="MBZ6152798.1"/>
    </source>
</evidence>
<dbReference type="Proteomes" id="UP000758701">
    <property type="component" value="Unassembled WGS sequence"/>
</dbReference>
<evidence type="ECO:0000259" key="1">
    <source>
        <dbReference type="Pfam" id="PF13349"/>
    </source>
</evidence>
<dbReference type="InterPro" id="IPR025164">
    <property type="entry name" value="Toastrack_DUF4097"/>
</dbReference>
<evidence type="ECO:0000313" key="3">
    <source>
        <dbReference type="Proteomes" id="UP000758701"/>
    </source>
</evidence>
<dbReference type="EMBL" id="JAHSTP010000005">
    <property type="protein sequence ID" value="MBZ6152798.1"/>
    <property type="molecule type" value="Genomic_DNA"/>
</dbReference>
<organism evidence="2 3">
    <name type="scientific">Streptomyces olivaceus</name>
    <dbReference type="NCBI Taxonomy" id="47716"/>
    <lineage>
        <taxon>Bacteria</taxon>
        <taxon>Bacillati</taxon>
        <taxon>Actinomycetota</taxon>
        <taxon>Actinomycetes</taxon>
        <taxon>Kitasatosporales</taxon>
        <taxon>Streptomycetaceae</taxon>
        <taxon>Streptomyces</taxon>
    </lineage>
</organism>
<name>A0ABS7W480_STROV</name>
<accession>A0ABS7W480</accession>
<feature type="domain" description="DUF4097" evidence="1">
    <location>
        <begin position="47"/>
        <end position="250"/>
    </location>
</feature>
<proteinExistence type="predicted"/>
<dbReference type="Pfam" id="PF13349">
    <property type="entry name" value="DUF4097"/>
    <property type="match status" value="1"/>
</dbReference>
<reference evidence="2 3" key="1">
    <citation type="submission" date="2021-06" db="EMBL/GenBank/DDBJ databases">
        <title>Ecological speciation of a Streptomyces species isolated from different habitats and geographic origins.</title>
        <authorList>
            <person name="Wang J."/>
        </authorList>
    </citation>
    <scope>NUCLEOTIDE SEQUENCE [LARGE SCALE GENOMIC DNA]</scope>
    <source>
        <strain evidence="2 3">FXJ8.012</strain>
    </source>
</reference>
<comment type="caution">
    <text evidence="2">The sequence shown here is derived from an EMBL/GenBank/DDBJ whole genome shotgun (WGS) entry which is preliminary data.</text>
</comment>